<evidence type="ECO:0000313" key="2">
    <source>
        <dbReference type="Proteomes" id="UP000028926"/>
    </source>
</evidence>
<organism evidence="1 2">
    <name type="scientific">Candidatus Odyssella acanthamoebae</name>
    <dbReference type="NCBI Taxonomy" id="91604"/>
    <lineage>
        <taxon>Bacteria</taxon>
        <taxon>Pseudomonadati</taxon>
        <taxon>Pseudomonadota</taxon>
        <taxon>Alphaproteobacteria</taxon>
        <taxon>Holosporales</taxon>
        <taxon>Candidatus Paracaedibacteraceae</taxon>
        <taxon>Candidatus Odyssella</taxon>
    </lineage>
</organism>
<keyword evidence="2" id="KW-1185">Reference proteome</keyword>
<dbReference type="eggNOG" id="ENOG502Z976">
    <property type="taxonomic scope" value="Bacteria"/>
</dbReference>
<evidence type="ECO:0000313" key="1">
    <source>
        <dbReference type="EMBL" id="AIK95695.1"/>
    </source>
</evidence>
<dbReference type="EMBL" id="CP008941">
    <property type="protein sequence ID" value="AIK95695.1"/>
    <property type="molecule type" value="Genomic_DNA"/>
</dbReference>
<dbReference type="AlphaFoldDB" id="A0A077AY73"/>
<gene>
    <name evidence="1" type="ORF">ID47_01480</name>
</gene>
<sequence length="464" mass="51362">MARSNFNKTIEFIQYHIPALESGTYTLGLTQTTRGTGSDQTGSISDPGGSVADSFSVQKTFAVMGQRFTLDPNKFQSVFPPATHQGDFSNCFPHVVLTSTTLPWQRFLDDSDQTLPQPPWLALLVFYEDEEPTVKQVTLSTFKTANLPATDPNAILFYSFTQGYGEEDSDPCAVIDLPVNLFNQIVPSADDFSYLAHVKKVSAPVEKGKDALPYKKYSVVFANRLCPPSGQCTVHLVSFENMGAYLPNADGTASPSLPAETKYVRLVSLKNWSFEVLSHKGNLSDVISRLNTVDGTPYTSPITLQTPQIEGTDDGTVALNTAFSMGYIPANHYMRNGDTSVSFYRGPLAPYVVSNNTISWPNQHSDDLLRYDPTTSMFDVSYAAAWQLGRLLGLQNQKFSENLYKWKRKNTLNTITQLEQKILGGELEEEAPLQNQSLEILSAEDKLTTILSQAFENYLKAGKN</sequence>
<dbReference type="RefSeq" id="WP_038463024.1">
    <property type="nucleotide sequence ID" value="NZ_CP008941.1"/>
</dbReference>
<proteinExistence type="predicted"/>
<dbReference type="OrthoDB" id="4846903at2"/>
<dbReference type="STRING" id="91604.ID47_01480"/>
<dbReference type="Proteomes" id="UP000028926">
    <property type="component" value="Chromosome"/>
</dbReference>
<accession>A0A077AY73</accession>
<name>A0A077AY73_9PROT</name>
<protein>
    <submittedName>
        <fullName evidence="1">Uncharacterized protein</fullName>
    </submittedName>
</protein>
<dbReference type="KEGG" id="paca:ID47_01480"/>
<reference evidence="1 2" key="1">
    <citation type="submission" date="2014-07" db="EMBL/GenBank/DDBJ databases">
        <title>Comparative genomic insights into amoeba endosymbionts belonging to the families of Holosporaceae and Candidatus Midichloriaceae within Rickettsiales.</title>
        <authorList>
            <person name="Wang Z."/>
            <person name="Wu M."/>
        </authorList>
    </citation>
    <scope>NUCLEOTIDE SEQUENCE [LARGE SCALE GENOMIC DNA]</scope>
    <source>
        <strain evidence="1">PRA3</strain>
    </source>
</reference>
<dbReference type="HOGENOM" id="CLU_643472_0_0_5"/>